<dbReference type="InterPro" id="IPR007536">
    <property type="entry name" value="16SrRNA_methylTrfase_J"/>
</dbReference>
<organism evidence="1 2">
    <name type="scientific">SAR86 cluster bacterium BACL1 MAG-120920-bin57</name>
    <dbReference type="NCBI Taxonomy" id="1655571"/>
    <lineage>
        <taxon>Bacteria</taxon>
        <taxon>Pseudomonadati</taxon>
        <taxon>Pseudomonadota</taxon>
        <taxon>Gammaproteobacteria</taxon>
        <taxon>SAR86 cluster</taxon>
    </lineage>
</organism>
<dbReference type="SUPFAM" id="SSF53335">
    <property type="entry name" value="S-adenosyl-L-methionine-dependent methyltransferases"/>
    <property type="match status" value="1"/>
</dbReference>
<name>A0A0R2PTZ6_9GAMM</name>
<proteinExistence type="predicted"/>
<dbReference type="Pfam" id="PF04445">
    <property type="entry name" value="SAM_MT"/>
    <property type="match status" value="1"/>
</dbReference>
<dbReference type="GO" id="GO:0008990">
    <property type="term" value="F:rRNA (guanine-N2-)-methyltransferase activity"/>
    <property type="evidence" value="ECO:0007669"/>
    <property type="project" value="InterPro"/>
</dbReference>
<dbReference type="Proteomes" id="UP000050874">
    <property type="component" value="Unassembled WGS sequence"/>
</dbReference>
<evidence type="ECO:0008006" key="3">
    <source>
        <dbReference type="Google" id="ProtNLM"/>
    </source>
</evidence>
<dbReference type="EMBL" id="LIAV01000009">
    <property type="protein sequence ID" value="KRO41302.1"/>
    <property type="molecule type" value="Genomic_DNA"/>
</dbReference>
<reference evidence="2" key="1">
    <citation type="submission" date="2015-10" db="EMBL/GenBank/DDBJ databases">
        <title>Metagenome-Assembled Genomes uncover a global brackish microbiome.</title>
        <authorList>
            <person name="Hugerth L.W."/>
            <person name="Larsson J."/>
            <person name="Alneberg J."/>
            <person name="Lindh M.V."/>
            <person name="Legrand C."/>
            <person name="Pinhassi J."/>
            <person name="Andersson A."/>
        </authorList>
    </citation>
    <scope>NUCLEOTIDE SEQUENCE [LARGE SCALE GENOMIC DNA]</scope>
</reference>
<comment type="caution">
    <text evidence="1">The sequence shown here is derived from an EMBL/GenBank/DDBJ whole genome shotgun (WGS) entry which is preliminary data.</text>
</comment>
<evidence type="ECO:0000313" key="1">
    <source>
        <dbReference type="EMBL" id="KRO41302.1"/>
    </source>
</evidence>
<dbReference type="Gene3D" id="3.40.50.150">
    <property type="entry name" value="Vaccinia Virus protein VP39"/>
    <property type="match status" value="1"/>
</dbReference>
<dbReference type="PANTHER" id="PTHR36112:SF1">
    <property type="entry name" value="RIBOSOMAL RNA SMALL SUBUNIT METHYLTRANSFERASE J"/>
    <property type="match status" value="1"/>
</dbReference>
<sequence>MIRSFFYASQTHKLIAEELASSIGLEAALSREDCHEAHLELSDAGLFFFHPDARASNKFHIDFHSGSSGWRLKRADHEKLIKKALGKSDKPLRILDCTAGLLQDTLLFLSLGHQVTAVEQSKLLFLLLQDALRRSRASHGSLLENLTLIQGNACMFIKEADNFDVVYFDPMYPTSKKTALGSGQLDYLAKVLEIEGFRNEPQEDFEVLRLMPVKKMIVKRPIKAKAFAEGINYKVPGKTTRFDVYI</sequence>
<evidence type="ECO:0000313" key="2">
    <source>
        <dbReference type="Proteomes" id="UP000050874"/>
    </source>
</evidence>
<dbReference type="InterPro" id="IPR029063">
    <property type="entry name" value="SAM-dependent_MTases_sf"/>
</dbReference>
<accession>A0A0R2PTZ6</accession>
<dbReference type="PANTHER" id="PTHR36112">
    <property type="entry name" value="RIBOSOMAL RNA SMALL SUBUNIT METHYLTRANSFERASE J"/>
    <property type="match status" value="1"/>
</dbReference>
<dbReference type="AlphaFoldDB" id="A0A0R2PTZ6"/>
<gene>
    <name evidence="1" type="ORF">ABR63_00130</name>
</gene>
<protein>
    <recommendedName>
        <fullName evidence="3">rRNA (guanine-N(2)-)-methyltransferase</fullName>
    </recommendedName>
</protein>